<gene>
    <name evidence="1" type="ORF">HUE88_08600</name>
</gene>
<dbReference type="GO" id="GO:0016740">
    <property type="term" value="F:transferase activity"/>
    <property type="evidence" value="ECO:0007669"/>
    <property type="project" value="UniProtKB-KW"/>
</dbReference>
<keyword evidence="1" id="KW-0808">Transferase</keyword>
<dbReference type="Proteomes" id="UP000593994">
    <property type="component" value="Chromosome"/>
</dbReference>
<dbReference type="AlphaFoldDB" id="A0A7S7LTR1"/>
<dbReference type="Gene3D" id="3.40.630.30">
    <property type="match status" value="1"/>
</dbReference>
<organism evidence="1 2">
    <name type="scientific">Candidatus Sulfurimonas baltica</name>
    <dbReference type="NCBI Taxonomy" id="2740404"/>
    <lineage>
        <taxon>Bacteria</taxon>
        <taxon>Pseudomonadati</taxon>
        <taxon>Campylobacterota</taxon>
        <taxon>Epsilonproteobacteria</taxon>
        <taxon>Campylobacterales</taxon>
        <taxon>Sulfurimonadaceae</taxon>
        <taxon>Sulfurimonas</taxon>
    </lineage>
</organism>
<evidence type="ECO:0000313" key="1">
    <source>
        <dbReference type="EMBL" id="QOY51190.1"/>
    </source>
</evidence>
<evidence type="ECO:0000313" key="2">
    <source>
        <dbReference type="Proteomes" id="UP000593994"/>
    </source>
</evidence>
<dbReference type="RefSeq" id="WP_194368304.1">
    <property type="nucleotide sequence ID" value="NZ_CP054492.1"/>
</dbReference>
<dbReference type="KEGG" id="sbal:HUE88_08600"/>
<proteinExistence type="predicted"/>
<reference evidence="1 2" key="1">
    <citation type="submission" date="2020-05" db="EMBL/GenBank/DDBJ databases">
        <title>Sulfurimonas marisnigri, sp. nov., and Sulfurimonas baltica, sp. nov., manganese oxide reducing chemolithoautotrophs of the class Epsilonproteobacteria isolated from the pelagic redoxclines of the Black and Baltic Seas and emended description of the genus Sulfurimonas.</title>
        <authorList>
            <person name="Henkel J.V."/>
            <person name="Laudan C."/>
            <person name="Werner J."/>
            <person name="Neu T."/>
            <person name="Plewe S."/>
            <person name="Sproer C."/>
            <person name="Bunk B."/>
            <person name="Schulz-Vogt H.N."/>
        </authorList>
    </citation>
    <scope>NUCLEOTIDE SEQUENCE [LARGE SCALE GENOMIC DNA]</scope>
    <source>
        <strain evidence="1 2">GD2</strain>
    </source>
</reference>
<keyword evidence="2" id="KW-1185">Reference proteome</keyword>
<protein>
    <submittedName>
        <fullName evidence="1">N-acetyltransferase</fullName>
    </submittedName>
</protein>
<sequence>MAHMIDPTDGLISLQDALNKKLVEFTNCELSQDIVMHVDQPEGIVRFSYAKILNGEIQSYTVFVMAEPIDGTVCLNLGYAVPKKYRNQGFAQDILKKSIIELKNGLGRNNIKEFYLEAIIGTDNEVSQKIASNIISNSPKKCKDAYSGQDALAYTKLIK</sequence>
<name>A0A7S7LTR1_9BACT</name>
<dbReference type="EMBL" id="CP054492">
    <property type="protein sequence ID" value="QOY51190.1"/>
    <property type="molecule type" value="Genomic_DNA"/>
</dbReference>
<accession>A0A7S7LTR1</accession>